<keyword evidence="7 9" id="KW-0408">Iron</keyword>
<dbReference type="EMBL" id="WJIE01000012">
    <property type="protein sequence ID" value="MRG96627.1"/>
    <property type="molecule type" value="Genomic_DNA"/>
</dbReference>
<keyword evidence="3 9" id="KW-0479">Metal-binding</keyword>
<dbReference type="Proteomes" id="UP000440224">
    <property type="component" value="Unassembled WGS sequence"/>
</dbReference>
<evidence type="ECO:0000256" key="9">
    <source>
        <dbReference type="PIRSR" id="PIRSR000294-2"/>
    </source>
</evidence>
<dbReference type="PANTHER" id="PTHR30600:SF10">
    <property type="entry name" value="BLL6722 PROTEIN"/>
    <property type="match status" value="1"/>
</dbReference>
<dbReference type="InterPro" id="IPR004852">
    <property type="entry name" value="Di-haem_cyt_c_peroxidsae"/>
</dbReference>
<comment type="subcellular location">
    <subcellularLocation>
        <location evidence="1">Periplasm</location>
    </subcellularLocation>
</comment>
<evidence type="ECO:0000256" key="7">
    <source>
        <dbReference type="ARBA" id="ARBA00023004"/>
    </source>
</evidence>
<name>A0A6N7PYI2_9BACT</name>
<dbReference type="GO" id="GO:0042597">
    <property type="term" value="C:periplasmic space"/>
    <property type="evidence" value="ECO:0007669"/>
    <property type="project" value="UniProtKB-SubCell"/>
</dbReference>
<evidence type="ECO:0000259" key="11">
    <source>
        <dbReference type="PROSITE" id="PS51007"/>
    </source>
</evidence>
<organism evidence="12 13">
    <name type="scientific">Polyangium spumosum</name>
    <dbReference type="NCBI Taxonomy" id="889282"/>
    <lineage>
        <taxon>Bacteria</taxon>
        <taxon>Pseudomonadati</taxon>
        <taxon>Myxococcota</taxon>
        <taxon>Polyangia</taxon>
        <taxon>Polyangiales</taxon>
        <taxon>Polyangiaceae</taxon>
        <taxon>Polyangium</taxon>
    </lineage>
</organism>
<dbReference type="InterPro" id="IPR036909">
    <property type="entry name" value="Cyt_c-like_dom_sf"/>
</dbReference>
<dbReference type="GO" id="GO:0046872">
    <property type="term" value="F:metal ion binding"/>
    <property type="evidence" value="ECO:0007669"/>
    <property type="project" value="UniProtKB-KW"/>
</dbReference>
<evidence type="ECO:0000256" key="10">
    <source>
        <dbReference type="SAM" id="SignalP"/>
    </source>
</evidence>
<feature type="binding site" description="axial binding residue" evidence="9">
    <location>
        <position position="86"/>
    </location>
    <ligand>
        <name>heme c</name>
        <dbReference type="ChEBI" id="CHEBI:61717"/>
        <label>1</label>
    </ligand>
    <ligandPart>
        <name>Fe</name>
        <dbReference type="ChEBI" id="CHEBI:18248"/>
    </ligandPart>
</feature>
<feature type="binding site" description="covalent" evidence="8">
    <location>
        <position position="240"/>
    </location>
    <ligand>
        <name>heme c</name>
        <dbReference type="ChEBI" id="CHEBI:61717"/>
        <label>2</label>
    </ligand>
</feature>
<protein>
    <submittedName>
        <fullName evidence="12">Methylamine utilization protein</fullName>
    </submittedName>
</protein>
<feature type="binding site" description="axial binding residue" evidence="9">
    <location>
        <position position="244"/>
    </location>
    <ligand>
        <name>heme c</name>
        <dbReference type="ChEBI" id="CHEBI:61717"/>
        <label>2</label>
    </ligand>
    <ligandPart>
        <name>Fe</name>
        <dbReference type="ChEBI" id="CHEBI:18248"/>
    </ligandPart>
</feature>
<evidence type="ECO:0000256" key="1">
    <source>
        <dbReference type="ARBA" id="ARBA00004418"/>
    </source>
</evidence>
<evidence type="ECO:0000313" key="13">
    <source>
        <dbReference type="Proteomes" id="UP000440224"/>
    </source>
</evidence>
<gene>
    <name evidence="12" type="ORF">GF068_32585</name>
</gene>
<dbReference type="AlphaFoldDB" id="A0A6N7PYI2"/>
<keyword evidence="6" id="KW-0560">Oxidoreductase</keyword>
<evidence type="ECO:0000256" key="3">
    <source>
        <dbReference type="ARBA" id="ARBA00022723"/>
    </source>
</evidence>
<evidence type="ECO:0000256" key="2">
    <source>
        <dbReference type="ARBA" id="ARBA00022617"/>
    </source>
</evidence>
<comment type="caution">
    <text evidence="12">The sequence shown here is derived from an EMBL/GenBank/DDBJ whole genome shotgun (WGS) entry which is preliminary data.</text>
</comment>
<dbReference type="RefSeq" id="WP_153823431.1">
    <property type="nucleotide sequence ID" value="NZ_WJIE01000012.1"/>
</dbReference>
<dbReference type="PIRSF" id="PIRSF000294">
    <property type="entry name" value="Cytochrome-c_peroxidase"/>
    <property type="match status" value="1"/>
</dbReference>
<keyword evidence="5" id="KW-0574">Periplasm</keyword>
<evidence type="ECO:0000313" key="12">
    <source>
        <dbReference type="EMBL" id="MRG96627.1"/>
    </source>
</evidence>
<dbReference type="GO" id="GO:0020037">
    <property type="term" value="F:heme binding"/>
    <property type="evidence" value="ECO:0007669"/>
    <property type="project" value="InterPro"/>
</dbReference>
<dbReference type="InterPro" id="IPR026259">
    <property type="entry name" value="MauG/Cytc_peroxidase"/>
</dbReference>
<dbReference type="GO" id="GO:0004130">
    <property type="term" value="F:cytochrome-c peroxidase activity"/>
    <property type="evidence" value="ECO:0007669"/>
    <property type="project" value="TreeGrafter"/>
</dbReference>
<feature type="chain" id="PRO_5026977107" evidence="10">
    <location>
        <begin position="24"/>
        <end position="392"/>
    </location>
</feature>
<feature type="binding site" description="covalent" evidence="8">
    <location>
        <position position="82"/>
    </location>
    <ligand>
        <name>heme c</name>
        <dbReference type="ChEBI" id="CHEBI:61717"/>
        <label>1</label>
    </ligand>
</feature>
<feature type="domain" description="Cytochrome c" evidence="11">
    <location>
        <begin position="225"/>
        <end position="379"/>
    </location>
</feature>
<dbReference type="Pfam" id="PF03150">
    <property type="entry name" value="CCP_MauG"/>
    <property type="match status" value="1"/>
</dbReference>
<accession>A0A6N7PYI2</accession>
<feature type="binding site" description="covalent" evidence="8">
    <location>
        <position position="243"/>
    </location>
    <ligand>
        <name>heme c</name>
        <dbReference type="ChEBI" id="CHEBI:61717"/>
        <label>2</label>
    </ligand>
</feature>
<dbReference type="InterPro" id="IPR051395">
    <property type="entry name" value="Cytochrome_c_Peroxidase/MauG"/>
</dbReference>
<dbReference type="SUPFAM" id="SSF46626">
    <property type="entry name" value="Cytochrome c"/>
    <property type="match status" value="2"/>
</dbReference>
<evidence type="ECO:0000256" key="8">
    <source>
        <dbReference type="PIRSR" id="PIRSR000294-1"/>
    </source>
</evidence>
<dbReference type="InterPro" id="IPR009056">
    <property type="entry name" value="Cyt_c-like_dom"/>
</dbReference>
<evidence type="ECO:0000256" key="4">
    <source>
        <dbReference type="ARBA" id="ARBA00022729"/>
    </source>
</evidence>
<dbReference type="PANTHER" id="PTHR30600">
    <property type="entry name" value="CYTOCHROME C PEROXIDASE-RELATED"/>
    <property type="match status" value="1"/>
</dbReference>
<reference evidence="12 13" key="1">
    <citation type="submission" date="2019-10" db="EMBL/GenBank/DDBJ databases">
        <title>A soil myxobacterium in the family Polyangiaceae.</title>
        <authorList>
            <person name="Li Y."/>
            <person name="Wang J."/>
        </authorList>
    </citation>
    <scope>NUCLEOTIDE SEQUENCE [LARGE SCALE GENOMIC DNA]</scope>
    <source>
        <strain evidence="12 13">DSM 14734</strain>
    </source>
</reference>
<keyword evidence="13" id="KW-1185">Reference proteome</keyword>
<keyword evidence="2 8" id="KW-0349">Heme</keyword>
<dbReference type="PROSITE" id="PS51007">
    <property type="entry name" value="CYTC"/>
    <property type="match status" value="1"/>
</dbReference>
<comment type="cofactor">
    <cofactor evidence="8">
        <name>heme</name>
        <dbReference type="ChEBI" id="CHEBI:30413"/>
    </cofactor>
    <text evidence="8">Binds 2 heme groups.</text>
</comment>
<comment type="PTM">
    <text evidence="8">Binds 2 heme groups per subunit.</text>
</comment>
<keyword evidence="4 10" id="KW-0732">Signal</keyword>
<dbReference type="Gene3D" id="1.10.760.10">
    <property type="entry name" value="Cytochrome c-like domain"/>
    <property type="match status" value="2"/>
</dbReference>
<dbReference type="OrthoDB" id="9805202at2"/>
<sequence>MMRLTRVALLVAMLALQAGCGERAPPTPPFTPQELAYLEGMSPLGPLPPSHGNTFADDPRAAALGRRLFFDAGLSATGRVSCASCHDPARYFTDGRPRAVGRGEGPRNTPSLLVAPHYPFLAWDGRKDSVWSQALGALLDEREHAISVDAAARRVKEVHGEAYEVAFGPLPDLADPAARERVFVHAGKAIEAYLRDVARLEPSPFDHYVAALLAGDPSGGGHLSAPAVRGLRVFLGEARCVACHHGPLLSDREFHAIGLPPAFGAPARDEGRARGITRLDADPYRCGARWSDTSDCPSLRFLDRRSPDHVAAFRTPSLRNVERTGPYMHGGQIGSLEDVVDHYRVLSHEPRVGRRDVLLLPLPRAVRTDDLVAFLRSLTSPPPPGSAPGFSP</sequence>
<feature type="signal peptide" evidence="10">
    <location>
        <begin position="1"/>
        <end position="23"/>
    </location>
</feature>
<proteinExistence type="predicted"/>
<dbReference type="GO" id="GO:0009055">
    <property type="term" value="F:electron transfer activity"/>
    <property type="evidence" value="ECO:0007669"/>
    <property type="project" value="InterPro"/>
</dbReference>
<evidence type="ECO:0000256" key="5">
    <source>
        <dbReference type="ARBA" id="ARBA00022764"/>
    </source>
</evidence>
<evidence type="ECO:0000256" key="6">
    <source>
        <dbReference type="ARBA" id="ARBA00023002"/>
    </source>
</evidence>
<feature type="binding site" description="covalent" evidence="8">
    <location>
        <position position="85"/>
    </location>
    <ligand>
        <name>heme c</name>
        <dbReference type="ChEBI" id="CHEBI:61717"/>
        <label>1</label>
    </ligand>
</feature>